<sequence length="273" mass="30208">MCQSRVGNETIRSTYLGAFSKFENPPSDDQYSSVRLVGGAVAGSVSEGDGLEEDADSDSSFRSPDEGLVFVNGNGGWWRRAPLTLPERRIWGLCPASSRLKGGTRKGKRCRPGDRNKSAQDFASFGKRSVVQTLRQGQWDTWGWRDLDDGLMGVRLRWKLLAEGGPHGVTQLCLWAEAAGLPTQICVERTALDKQGKEPIELQEQRSPSVTYQTDQTMPMYFCLITHPSSTAARDRGHPRSSHPFPSLPGIRAIRRDQGRHLAGVARKVDFHA</sequence>
<name>A0AAV9GPG0_9PEZI</name>
<evidence type="ECO:0000313" key="2">
    <source>
        <dbReference type="EMBL" id="KAK4449909.1"/>
    </source>
</evidence>
<evidence type="ECO:0000256" key="1">
    <source>
        <dbReference type="SAM" id="MobiDB-lite"/>
    </source>
</evidence>
<organism evidence="2 3">
    <name type="scientific">Podospora aff. communis PSN243</name>
    <dbReference type="NCBI Taxonomy" id="3040156"/>
    <lineage>
        <taxon>Eukaryota</taxon>
        <taxon>Fungi</taxon>
        <taxon>Dikarya</taxon>
        <taxon>Ascomycota</taxon>
        <taxon>Pezizomycotina</taxon>
        <taxon>Sordariomycetes</taxon>
        <taxon>Sordariomycetidae</taxon>
        <taxon>Sordariales</taxon>
        <taxon>Podosporaceae</taxon>
        <taxon>Podospora</taxon>
    </lineage>
</organism>
<protein>
    <submittedName>
        <fullName evidence="2">Uncharacterized protein</fullName>
    </submittedName>
</protein>
<dbReference type="AlphaFoldDB" id="A0AAV9GPG0"/>
<keyword evidence="3" id="KW-1185">Reference proteome</keyword>
<dbReference type="EMBL" id="MU865935">
    <property type="protein sequence ID" value="KAK4449909.1"/>
    <property type="molecule type" value="Genomic_DNA"/>
</dbReference>
<comment type="caution">
    <text evidence="2">The sequence shown here is derived from an EMBL/GenBank/DDBJ whole genome shotgun (WGS) entry which is preliminary data.</text>
</comment>
<gene>
    <name evidence="2" type="ORF">QBC34DRAFT_425289</name>
</gene>
<accession>A0AAV9GPG0</accession>
<reference evidence="2" key="1">
    <citation type="journal article" date="2023" name="Mol. Phylogenet. Evol.">
        <title>Genome-scale phylogeny and comparative genomics of the fungal order Sordariales.</title>
        <authorList>
            <person name="Hensen N."/>
            <person name="Bonometti L."/>
            <person name="Westerberg I."/>
            <person name="Brannstrom I.O."/>
            <person name="Guillou S."/>
            <person name="Cros-Aarteil S."/>
            <person name="Calhoun S."/>
            <person name="Haridas S."/>
            <person name="Kuo A."/>
            <person name="Mondo S."/>
            <person name="Pangilinan J."/>
            <person name="Riley R."/>
            <person name="LaButti K."/>
            <person name="Andreopoulos B."/>
            <person name="Lipzen A."/>
            <person name="Chen C."/>
            <person name="Yan M."/>
            <person name="Daum C."/>
            <person name="Ng V."/>
            <person name="Clum A."/>
            <person name="Steindorff A."/>
            <person name="Ohm R.A."/>
            <person name="Martin F."/>
            <person name="Silar P."/>
            <person name="Natvig D.O."/>
            <person name="Lalanne C."/>
            <person name="Gautier V."/>
            <person name="Ament-Velasquez S.L."/>
            <person name="Kruys A."/>
            <person name="Hutchinson M.I."/>
            <person name="Powell A.J."/>
            <person name="Barry K."/>
            <person name="Miller A.N."/>
            <person name="Grigoriev I.V."/>
            <person name="Debuchy R."/>
            <person name="Gladieux P."/>
            <person name="Hiltunen Thoren M."/>
            <person name="Johannesson H."/>
        </authorList>
    </citation>
    <scope>NUCLEOTIDE SEQUENCE</scope>
    <source>
        <strain evidence="2">PSN243</strain>
    </source>
</reference>
<dbReference type="Proteomes" id="UP001321760">
    <property type="component" value="Unassembled WGS sequence"/>
</dbReference>
<feature type="region of interest" description="Disordered" evidence="1">
    <location>
        <begin position="231"/>
        <end position="250"/>
    </location>
</feature>
<proteinExistence type="predicted"/>
<evidence type="ECO:0000313" key="3">
    <source>
        <dbReference type="Proteomes" id="UP001321760"/>
    </source>
</evidence>
<reference evidence="2" key="2">
    <citation type="submission" date="2023-05" db="EMBL/GenBank/DDBJ databases">
        <authorList>
            <consortium name="Lawrence Berkeley National Laboratory"/>
            <person name="Steindorff A."/>
            <person name="Hensen N."/>
            <person name="Bonometti L."/>
            <person name="Westerberg I."/>
            <person name="Brannstrom I.O."/>
            <person name="Guillou S."/>
            <person name="Cros-Aarteil S."/>
            <person name="Calhoun S."/>
            <person name="Haridas S."/>
            <person name="Kuo A."/>
            <person name="Mondo S."/>
            <person name="Pangilinan J."/>
            <person name="Riley R."/>
            <person name="Labutti K."/>
            <person name="Andreopoulos B."/>
            <person name="Lipzen A."/>
            <person name="Chen C."/>
            <person name="Yanf M."/>
            <person name="Daum C."/>
            <person name="Ng V."/>
            <person name="Clum A."/>
            <person name="Ohm R."/>
            <person name="Martin F."/>
            <person name="Silar P."/>
            <person name="Natvig D."/>
            <person name="Lalanne C."/>
            <person name="Gautier V."/>
            <person name="Ament-Velasquez S.L."/>
            <person name="Kruys A."/>
            <person name="Hutchinson M.I."/>
            <person name="Powell A.J."/>
            <person name="Barry K."/>
            <person name="Miller A.N."/>
            <person name="Grigoriev I.V."/>
            <person name="Debuchy R."/>
            <person name="Gladieux P."/>
            <person name="Thoren M.H."/>
            <person name="Johannesson H."/>
        </authorList>
    </citation>
    <scope>NUCLEOTIDE SEQUENCE</scope>
    <source>
        <strain evidence="2">PSN243</strain>
    </source>
</reference>